<dbReference type="GeneID" id="103393592"/>
<dbReference type="OMA" id="SQVRWQP"/>
<comment type="catalytic activity">
    <reaction evidence="7">
        <text>an N(4)-(oligosaccharide-(1-&gt;3)-[oligosaccharide-(1-&gt;6)]-beta-D-Man-(1-&gt;4)-beta-D-GlcNAc-(1-&gt;4)-alpha-D-GlcNAc)-L-asparaginyl-[protein] + H2O = an oligosaccharide-(1-&gt;3)-[oligosaccharide-(1-&gt;6)]-beta-D-Man-(1-&gt;4)-D-GlcNAc + N(4)-(N-acetyl-beta-D-glucosaminyl)-L-asparaginyl-[protein]</text>
        <dbReference type="Rhea" id="RHEA:73067"/>
        <dbReference type="Rhea" id="RHEA-COMP:12603"/>
        <dbReference type="Rhea" id="RHEA-COMP:18176"/>
        <dbReference type="ChEBI" id="CHEBI:15377"/>
        <dbReference type="ChEBI" id="CHEBI:132248"/>
        <dbReference type="ChEBI" id="CHEBI:192714"/>
        <dbReference type="ChEBI" id="CHEBI:192715"/>
        <dbReference type="EC" id="3.2.1.96"/>
    </reaction>
</comment>
<reference evidence="13 14" key="1">
    <citation type="journal article" date="2014" name="Nat. Genet.">
        <title>Whole-genome sequence of a flatfish provides insights into ZW sex chromosome evolution and adaptation to a benthic lifestyle.</title>
        <authorList>
            <person name="Chen S."/>
            <person name="Zhang G."/>
            <person name="Shao C."/>
            <person name="Huang Q."/>
            <person name="Liu G."/>
            <person name="Zhang P."/>
            <person name="Song W."/>
            <person name="An N."/>
            <person name="Chalopin D."/>
            <person name="Volff J.N."/>
            <person name="Hong Y."/>
            <person name="Li Q."/>
            <person name="Sha Z."/>
            <person name="Zhou H."/>
            <person name="Xie M."/>
            <person name="Yu Q."/>
            <person name="Liu Y."/>
            <person name="Xiang H."/>
            <person name="Wang N."/>
            <person name="Wu K."/>
            <person name="Yang C."/>
            <person name="Zhou Q."/>
            <person name="Liao X."/>
            <person name="Yang L."/>
            <person name="Hu Q."/>
            <person name="Zhang J."/>
            <person name="Meng L."/>
            <person name="Jin L."/>
            <person name="Tian Y."/>
            <person name="Lian J."/>
            <person name="Yang J."/>
            <person name="Miao G."/>
            <person name="Liu S."/>
            <person name="Liang Z."/>
            <person name="Yan F."/>
            <person name="Li Y."/>
            <person name="Sun B."/>
            <person name="Zhang H."/>
            <person name="Zhang J."/>
            <person name="Zhu Y."/>
            <person name="Du M."/>
            <person name="Zhao Y."/>
            <person name="Schartl M."/>
            <person name="Tang Q."/>
            <person name="Wang J."/>
        </authorList>
    </citation>
    <scope>NUCLEOTIDE SEQUENCE</scope>
</reference>
<dbReference type="GO" id="GO:0005829">
    <property type="term" value="C:cytosol"/>
    <property type="evidence" value="ECO:0007669"/>
    <property type="project" value="UniProtKB-SubCell"/>
</dbReference>
<dbReference type="STRING" id="244447.ENSCSEP00000021345"/>
<dbReference type="Pfam" id="PF25529">
    <property type="entry name" value="Ig_ENGASE1_C"/>
    <property type="match status" value="1"/>
</dbReference>
<feature type="compositionally biased region" description="Basic and acidic residues" evidence="10">
    <location>
        <begin position="14"/>
        <end position="41"/>
    </location>
</feature>
<dbReference type="PANTHER" id="PTHR13246">
    <property type="entry name" value="ENDO BETA N-ACETYLGLUCOSAMINIDASE"/>
    <property type="match status" value="1"/>
</dbReference>
<comment type="subcellular location">
    <subcellularLocation>
        <location evidence="1">Cytoplasm</location>
        <location evidence="1">Cytosol</location>
    </subcellularLocation>
</comment>
<dbReference type="FunFam" id="3.20.20.80:FF:000043">
    <property type="entry name" value="cytosolic endo-beta-N-acetylglucosaminidase"/>
    <property type="match status" value="1"/>
</dbReference>
<organism evidence="13 14">
    <name type="scientific">Cynoglossus semilaevis</name>
    <name type="common">Tongue sole</name>
    <dbReference type="NCBI Taxonomy" id="244447"/>
    <lineage>
        <taxon>Eukaryota</taxon>
        <taxon>Metazoa</taxon>
        <taxon>Chordata</taxon>
        <taxon>Craniata</taxon>
        <taxon>Vertebrata</taxon>
        <taxon>Euteleostomi</taxon>
        <taxon>Actinopterygii</taxon>
        <taxon>Neopterygii</taxon>
        <taxon>Teleostei</taxon>
        <taxon>Neoteleostei</taxon>
        <taxon>Acanthomorphata</taxon>
        <taxon>Carangaria</taxon>
        <taxon>Pleuronectiformes</taxon>
        <taxon>Pleuronectoidei</taxon>
        <taxon>Cynoglossidae</taxon>
        <taxon>Cynoglossinae</taxon>
        <taxon>Cynoglossus</taxon>
    </lineage>
</organism>
<keyword evidence="6" id="KW-0326">Glycosidase</keyword>
<dbReference type="RefSeq" id="XP_008328825.1">
    <property type="nucleotide sequence ID" value="XM_008330603.3"/>
</dbReference>
<keyword evidence="5" id="KW-0378">Hydrolase</keyword>
<dbReference type="Pfam" id="PF03644">
    <property type="entry name" value="Glyco_hydro_85"/>
    <property type="match status" value="1"/>
</dbReference>
<dbReference type="Gene3D" id="3.20.20.80">
    <property type="entry name" value="Glycosidases"/>
    <property type="match status" value="1"/>
</dbReference>
<dbReference type="Ensembl" id="ENSCSET00000021619.1">
    <property type="protein sequence ID" value="ENSCSEP00000021345.1"/>
    <property type="gene ID" value="ENSCSEG00000013628.1"/>
</dbReference>
<feature type="region of interest" description="Disordered" evidence="10">
    <location>
        <begin position="14"/>
        <end position="48"/>
    </location>
</feature>
<evidence type="ECO:0000256" key="10">
    <source>
        <dbReference type="SAM" id="MobiDB-lite"/>
    </source>
</evidence>
<feature type="domain" description="Cytosolic endo-beta-N-acetylglucosaminidase TIM barrel" evidence="11">
    <location>
        <begin position="130"/>
        <end position="410"/>
    </location>
</feature>
<evidence type="ECO:0000256" key="9">
    <source>
        <dbReference type="ARBA" id="ARBA00072457"/>
    </source>
</evidence>
<keyword evidence="4" id="KW-0963">Cytoplasm</keyword>
<dbReference type="InterPro" id="IPR032979">
    <property type="entry name" value="ENGase"/>
</dbReference>
<dbReference type="FunCoup" id="A0A3P8W9V1">
    <property type="interactions" value="38"/>
</dbReference>
<protein>
    <recommendedName>
        <fullName evidence="9">Cytosolic endo-beta-N-acetylglucosaminidase</fullName>
        <ecNumber evidence="3">3.2.1.96</ecNumber>
    </recommendedName>
</protein>
<evidence type="ECO:0000256" key="7">
    <source>
        <dbReference type="ARBA" id="ARBA00034414"/>
    </source>
</evidence>
<keyword evidence="14" id="KW-1185">Reference proteome</keyword>
<sequence length="722" mass="81975">MIKETTFEMEFTVKRSREKIGDDDVNDGRVSGKREKEERSQESCLDQPMDSNSTYEVIKYTPSQLPASHYDADTTEPIICGLQTLEDLLSWNKSRANPFNVAIVPLASREPPLNITPRRTLISHDMMGGYLDDRFLQGTCSEAPYAFYHWHHIDIFNYFTHTLVTIPPAVWTSAAHKHGVVVIGTFITEWKEGAAVCEAFLKDEESYRAVADKLVQISHYYGFDGWLINIENKLSEGAVKNTPLFLRYLTDQMHERVTGSLVVWYDSVLETGNLDWQNQLNQSNKMFFDSCDGFFTNYNWTEENLVEMKNYSGLQGREADVYVGVDVFARGNVVGGMLETNKALDVIRKHDFSAAIFAPGWVYESNDDKTEFRQNQDMFWSLLSDYLYTHRPTSPLPFTSSFCQGFGKAFYCSGKQETGRSWFNLLAQEVQPLYYHTKLKEQGWLRSRGCPEDGWNGGCSLLLEGLIPAAHTDPVSAKIFSLHIPLPPTVLVTLICKPSDDVSVLLELKTADGQDGKATCVRPDVLERNHQLVSDLSQLCGTLNPDGWTVRCHQLEHLVCTLREICVSIQSRRKDVDVPFTCRVGEIMLLDAASLHLPPEKVQGVCIYDVVWLSGSTATSPDSDPTGLHLNATLQWDYPTEQVRHFKVYWRRLRGPDPRNPPGQLVLVGRAYTNLYRVTELAVPQPPCVLELVVEPVIRKGFLVPERQWGRRRLSYTEDVTP</sequence>
<dbReference type="GeneTree" id="ENSGT00390000018512"/>
<evidence type="ECO:0000313" key="13">
    <source>
        <dbReference type="Ensembl" id="ENSCSEP00000021345.1"/>
    </source>
</evidence>
<dbReference type="OrthoDB" id="284473at2759"/>
<reference evidence="13" key="3">
    <citation type="submission" date="2025-09" db="UniProtKB">
        <authorList>
            <consortium name="Ensembl"/>
        </authorList>
    </citation>
    <scope>IDENTIFICATION</scope>
</reference>
<accession>A0A3P8W9V1</accession>
<reference evidence="13" key="2">
    <citation type="submission" date="2025-08" db="UniProtKB">
        <authorList>
            <consortium name="Ensembl"/>
        </authorList>
    </citation>
    <scope>IDENTIFICATION</scope>
</reference>
<evidence type="ECO:0000256" key="2">
    <source>
        <dbReference type="ARBA" id="ARBA00007849"/>
    </source>
</evidence>
<evidence type="ECO:0000256" key="5">
    <source>
        <dbReference type="ARBA" id="ARBA00022801"/>
    </source>
</evidence>
<dbReference type="InterPro" id="IPR005201">
    <property type="entry name" value="TIM_ENGase"/>
</dbReference>
<comment type="function">
    <text evidence="8">Endoglycosidase that releases N-glycans from glycoproteins by cleaving the beta-1,4-glycosidic bond in the N,N'-diacetylchitobiose core. Involved in the processing of free oligosaccharides in the cytosol.</text>
</comment>
<evidence type="ECO:0000256" key="3">
    <source>
        <dbReference type="ARBA" id="ARBA00012566"/>
    </source>
</evidence>
<evidence type="ECO:0000256" key="6">
    <source>
        <dbReference type="ARBA" id="ARBA00023295"/>
    </source>
</evidence>
<dbReference type="CDD" id="cd06547">
    <property type="entry name" value="GH85_ENGase"/>
    <property type="match status" value="1"/>
</dbReference>
<dbReference type="Gene3D" id="2.60.120.260">
    <property type="entry name" value="Galactose-binding domain-like"/>
    <property type="match status" value="1"/>
</dbReference>
<evidence type="ECO:0000313" key="14">
    <source>
        <dbReference type="Proteomes" id="UP000265120"/>
    </source>
</evidence>
<evidence type="ECO:0000256" key="4">
    <source>
        <dbReference type="ARBA" id="ARBA00022490"/>
    </source>
</evidence>
<dbReference type="KEGG" id="csem:103393592"/>
<dbReference type="CTD" id="64772"/>
<dbReference type="GO" id="GO:0033925">
    <property type="term" value="F:mannosyl-glycoprotein endo-beta-N-acetylglucosaminidase activity"/>
    <property type="evidence" value="ECO:0007669"/>
    <property type="project" value="UniProtKB-EC"/>
</dbReference>
<feature type="domain" description="Cytosolic endo-beta-N-acetylglucosaminidase C-terminal" evidence="12">
    <location>
        <begin position="596"/>
        <end position="717"/>
    </location>
</feature>
<proteinExistence type="inferred from homology"/>
<evidence type="ECO:0000259" key="12">
    <source>
        <dbReference type="Pfam" id="PF25529"/>
    </source>
</evidence>
<name>A0A3P8W9V1_CYNSE</name>
<dbReference type="InParanoid" id="A0A3P8W9V1"/>
<dbReference type="InterPro" id="IPR057882">
    <property type="entry name" value="ENGase_C"/>
</dbReference>
<comment type="similarity">
    <text evidence="2">Belongs to the glycosyl hydrolase 85 family.</text>
</comment>
<evidence type="ECO:0000256" key="8">
    <source>
        <dbReference type="ARBA" id="ARBA00054935"/>
    </source>
</evidence>
<dbReference type="EC" id="3.2.1.96" evidence="3"/>
<evidence type="ECO:0000259" key="11">
    <source>
        <dbReference type="Pfam" id="PF03644"/>
    </source>
</evidence>
<dbReference type="Proteomes" id="UP000265120">
    <property type="component" value="Chromosome 17"/>
</dbReference>
<evidence type="ECO:0000256" key="1">
    <source>
        <dbReference type="ARBA" id="ARBA00004514"/>
    </source>
</evidence>
<dbReference type="PANTHER" id="PTHR13246:SF1">
    <property type="entry name" value="CYTOSOLIC ENDO-BETA-N-ACETYLGLUCOSAMINIDASE"/>
    <property type="match status" value="1"/>
</dbReference>
<dbReference type="AlphaFoldDB" id="A0A3P8W9V1"/>